<dbReference type="EMBL" id="CP028103">
    <property type="protein sequence ID" value="AVQ29845.1"/>
    <property type="molecule type" value="Genomic_DNA"/>
</dbReference>
<feature type="transmembrane region" description="Helical" evidence="1">
    <location>
        <begin position="153"/>
        <end position="170"/>
    </location>
</feature>
<keyword evidence="1" id="KW-0472">Membrane</keyword>
<dbReference type="Pfam" id="PF14897">
    <property type="entry name" value="EpsG"/>
    <property type="match status" value="1"/>
</dbReference>
<gene>
    <name evidence="2" type="ORF">C4N18_00875</name>
</gene>
<keyword evidence="1" id="KW-0812">Transmembrane</keyword>
<feature type="transmembrane region" description="Helical" evidence="1">
    <location>
        <begin position="34"/>
        <end position="50"/>
    </location>
</feature>
<protein>
    <submittedName>
        <fullName evidence="2">EpsG family protein</fullName>
    </submittedName>
</protein>
<feature type="transmembrane region" description="Helical" evidence="1">
    <location>
        <begin position="70"/>
        <end position="90"/>
    </location>
</feature>
<reference evidence="3" key="1">
    <citation type="journal article" date="2018" name="MSphere">
        <title>Fusobacterium Genomics Using MinION and Illumina Sequencing Enables Genome Completion and Correction.</title>
        <authorList>
            <person name="Todd S.M."/>
            <person name="Settlage R.E."/>
            <person name="Lahmers K.K."/>
            <person name="Slade D.J."/>
        </authorList>
    </citation>
    <scope>NUCLEOTIDE SEQUENCE [LARGE SCALE GENOMIC DNA]</scope>
    <source>
        <strain evidence="3">ATCC 27725</strain>
    </source>
</reference>
<evidence type="ECO:0000313" key="2">
    <source>
        <dbReference type="EMBL" id="AVQ29845.1"/>
    </source>
</evidence>
<proteinExistence type="predicted"/>
<dbReference type="RefSeq" id="WP_039995872.1">
    <property type="nucleotide sequence ID" value="NZ_CP028103.1"/>
</dbReference>
<accession>A0ABM6U0L5</accession>
<dbReference type="Proteomes" id="UP000241238">
    <property type="component" value="Chromosome"/>
</dbReference>
<evidence type="ECO:0000256" key="1">
    <source>
        <dbReference type="SAM" id="Phobius"/>
    </source>
</evidence>
<keyword evidence="1" id="KW-1133">Transmembrane helix</keyword>
<keyword evidence="3" id="KW-1185">Reference proteome</keyword>
<feature type="transmembrane region" description="Helical" evidence="1">
    <location>
        <begin position="126"/>
        <end position="146"/>
    </location>
</feature>
<feature type="transmembrane region" description="Helical" evidence="1">
    <location>
        <begin position="102"/>
        <end position="120"/>
    </location>
</feature>
<dbReference type="GeneID" id="300401405"/>
<organism evidence="2 3">
    <name type="scientific">Fusobacterium varium ATCC 27725</name>
    <dbReference type="NCBI Taxonomy" id="469618"/>
    <lineage>
        <taxon>Bacteria</taxon>
        <taxon>Fusobacteriati</taxon>
        <taxon>Fusobacteriota</taxon>
        <taxon>Fusobacteriia</taxon>
        <taxon>Fusobacteriales</taxon>
        <taxon>Fusobacteriaceae</taxon>
        <taxon>Fusobacterium</taxon>
    </lineage>
</organism>
<dbReference type="InterPro" id="IPR049458">
    <property type="entry name" value="EpsG-like"/>
</dbReference>
<sequence>MKYFLGIILGGLFHKSCFLLLPLYWILNLKYNKFIKIILFFITIAFNFLLPKLYEILGYGQYTKLKYEATTNFITLFLFFILALLIEIFSKKILLDNVSKNINYFTILLTLTIFINEKTFPTMNQVFVRMSSYFTFYYIILIPQLLKSAIKKYSLALNLIFFICISILYFKTFLLQLPIYKYNFILFEF</sequence>
<evidence type="ECO:0000313" key="3">
    <source>
        <dbReference type="Proteomes" id="UP000241238"/>
    </source>
</evidence>
<feature type="transmembrane region" description="Helical" evidence="1">
    <location>
        <begin position="6"/>
        <end position="27"/>
    </location>
</feature>
<name>A0ABM6U0L5_FUSVA</name>